<dbReference type="OrthoDB" id="1421013at2759"/>
<dbReference type="AlphaFoldDB" id="A0A9P1IBH7"/>
<keyword evidence="3" id="KW-1185">Reference proteome</keyword>
<dbReference type="GO" id="GO:0000178">
    <property type="term" value="C:exosome (RNase complex)"/>
    <property type="evidence" value="ECO:0007669"/>
    <property type="project" value="TreeGrafter"/>
</dbReference>
<dbReference type="GO" id="GO:0005737">
    <property type="term" value="C:cytoplasm"/>
    <property type="evidence" value="ECO:0007669"/>
    <property type="project" value="UniProtKB-SubCell"/>
</dbReference>
<evidence type="ECO:0000313" key="2">
    <source>
        <dbReference type="EMBL" id="CAI5442039.1"/>
    </source>
</evidence>
<keyword evidence="1" id="KW-0698">rRNA processing</keyword>
<comment type="subunit">
    <text evidence="1">Monomer and homodimer.</text>
</comment>
<dbReference type="EMBL" id="CANHGI010000002">
    <property type="protein sequence ID" value="CAI5442039.1"/>
    <property type="molecule type" value="Genomic_DNA"/>
</dbReference>
<comment type="subcellular location">
    <subcellularLocation>
        <location evidence="1">Cytoplasm</location>
    </subcellularLocation>
    <subcellularLocation>
        <location evidence="1">Nucleus</location>
        <location evidence="1">Nucleolus</location>
    </subcellularLocation>
    <subcellularLocation>
        <location evidence="1">Nucleus</location>
    </subcellularLocation>
</comment>
<comment type="function">
    <text evidence="1">Plays a role in the recruitment of the exosome to pre-rRNA to mediate the 3'-5' end processing of the 5.8S rRNA.</text>
</comment>
<dbReference type="GO" id="GO:0000460">
    <property type="term" value="P:maturation of 5.8S rRNA"/>
    <property type="evidence" value="ECO:0007669"/>
    <property type="project" value="TreeGrafter"/>
</dbReference>
<dbReference type="PANTHER" id="PTHR15341">
    <property type="entry name" value="SUN-COR STEROID HORMONE RECEPTOR CO-REPRESSOR"/>
    <property type="match status" value="1"/>
</dbReference>
<comment type="similarity">
    <text evidence="1">Belongs to the C1D family.</text>
</comment>
<evidence type="ECO:0000313" key="3">
    <source>
        <dbReference type="Proteomes" id="UP001152747"/>
    </source>
</evidence>
<dbReference type="InterPro" id="IPR011082">
    <property type="entry name" value="Exosome-assoc_fac/DNA_repair"/>
</dbReference>
<dbReference type="GO" id="GO:0003723">
    <property type="term" value="F:RNA binding"/>
    <property type="evidence" value="ECO:0007669"/>
    <property type="project" value="UniProtKB-UniRule"/>
</dbReference>
<comment type="caution">
    <text evidence="2">The sequence shown here is derived from an EMBL/GenBank/DDBJ whole genome shotgun (WGS) entry which is preliminary data.</text>
</comment>
<proteinExistence type="inferred from homology"/>
<dbReference type="GO" id="GO:0010468">
    <property type="term" value="P:regulation of gene expression"/>
    <property type="evidence" value="ECO:0007669"/>
    <property type="project" value="TreeGrafter"/>
</dbReference>
<dbReference type="Proteomes" id="UP001152747">
    <property type="component" value="Unassembled WGS sequence"/>
</dbReference>
<sequence>MSGIPQDLIDKLQAFDEKLSAVEDLVDKITEGGVDKHYERKAHDMAIVDSASMFLMDSLLWATHGLKGKVANQNDELMVDLARTKRMTADMKEVNERQDAPRINQQAAQNFVRNALWEVPDAKK</sequence>
<dbReference type="GO" id="GO:0005730">
    <property type="term" value="C:nucleolus"/>
    <property type="evidence" value="ECO:0007669"/>
    <property type="project" value="UniProtKB-SubCell"/>
</dbReference>
<keyword evidence="1" id="KW-0694">RNA-binding</keyword>
<name>A0A9P1IBH7_9PELO</name>
<keyword evidence="1" id="KW-0238">DNA-binding</keyword>
<keyword evidence="1" id="KW-0963">Cytoplasm</keyword>
<organism evidence="2 3">
    <name type="scientific">Caenorhabditis angaria</name>
    <dbReference type="NCBI Taxonomy" id="860376"/>
    <lineage>
        <taxon>Eukaryota</taxon>
        <taxon>Metazoa</taxon>
        <taxon>Ecdysozoa</taxon>
        <taxon>Nematoda</taxon>
        <taxon>Chromadorea</taxon>
        <taxon>Rhabditida</taxon>
        <taxon>Rhabditina</taxon>
        <taxon>Rhabditomorpha</taxon>
        <taxon>Rhabditoidea</taxon>
        <taxon>Rhabditidae</taxon>
        <taxon>Peloderinae</taxon>
        <taxon>Caenorhabditis</taxon>
    </lineage>
</organism>
<accession>A0A9P1IBH7</accession>
<protein>
    <recommendedName>
        <fullName evidence="1">Nuclear nucleic acid-binding protein C1D</fullName>
    </recommendedName>
</protein>
<dbReference type="GO" id="GO:0003677">
    <property type="term" value="F:DNA binding"/>
    <property type="evidence" value="ECO:0007669"/>
    <property type="project" value="UniProtKB-KW"/>
</dbReference>
<dbReference type="PANTHER" id="PTHR15341:SF3">
    <property type="entry name" value="NUCLEAR NUCLEIC ACID-BINDING PROTEIN C1D"/>
    <property type="match status" value="1"/>
</dbReference>
<gene>
    <name evidence="2" type="ORF">CAMP_LOCUS4676</name>
</gene>
<reference evidence="2" key="1">
    <citation type="submission" date="2022-11" db="EMBL/GenBank/DDBJ databases">
        <authorList>
            <person name="Kikuchi T."/>
        </authorList>
    </citation>
    <scope>NUCLEOTIDE SEQUENCE</scope>
    <source>
        <strain evidence="2">PS1010</strain>
    </source>
</reference>
<keyword evidence="1" id="KW-0539">Nucleus</keyword>
<evidence type="ECO:0000256" key="1">
    <source>
        <dbReference type="RuleBase" id="RU368003"/>
    </source>
</evidence>